<reference evidence="2 3" key="1">
    <citation type="journal article" date="2024" name="BMC Genomics">
        <title>Genome assembly of redclaw crayfish (Cherax quadricarinatus) provides insights into its immune adaptation and hypoxia tolerance.</title>
        <authorList>
            <person name="Liu Z."/>
            <person name="Zheng J."/>
            <person name="Li H."/>
            <person name="Fang K."/>
            <person name="Wang S."/>
            <person name="He J."/>
            <person name="Zhou D."/>
            <person name="Weng S."/>
            <person name="Chi M."/>
            <person name="Gu Z."/>
            <person name="He J."/>
            <person name="Li F."/>
            <person name="Wang M."/>
        </authorList>
    </citation>
    <scope>NUCLEOTIDE SEQUENCE [LARGE SCALE GENOMIC DNA]</scope>
    <source>
        <strain evidence="2">ZL_2023a</strain>
    </source>
</reference>
<keyword evidence="3" id="KW-1185">Reference proteome</keyword>
<accession>A0AAW0WKF2</accession>
<evidence type="ECO:0000313" key="3">
    <source>
        <dbReference type="Proteomes" id="UP001445076"/>
    </source>
</evidence>
<feature type="region of interest" description="Disordered" evidence="1">
    <location>
        <begin position="1"/>
        <end position="36"/>
    </location>
</feature>
<protein>
    <submittedName>
        <fullName evidence="2">Uncharacterized protein</fullName>
    </submittedName>
</protein>
<dbReference type="EMBL" id="JARKIK010000072">
    <property type="protein sequence ID" value="KAK8728259.1"/>
    <property type="molecule type" value="Genomic_DNA"/>
</dbReference>
<proteinExistence type="predicted"/>
<feature type="non-terminal residue" evidence="2">
    <location>
        <position position="240"/>
    </location>
</feature>
<feature type="non-terminal residue" evidence="2">
    <location>
        <position position="1"/>
    </location>
</feature>
<evidence type="ECO:0000256" key="1">
    <source>
        <dbReference type="SAM" id="MobiDB-lite"/>
    </source>
</evidence>
<name>A0AAW0WKF2_CHEQU</name>
<organism evidence="2 3">
    <name type="scientific">Cherax quadricarinatus</name>
    <name type="common">Australian red claw crayfish</name>
    <dbReference type="NCBI Taxonomy" id="27406"/>
    <lineage>
        <taxon>Eukaryota</taxon>
        <taxon>Metazoa</taxon>
        <taxon>Ecdysozoa</taxon>
        <taxon>Arthropoda</taxon>
        <taxon>Crustacea</taxon>
        <taxon>Multicrustacea</taxon>
        <taxon>Malacostraca</taxon>
        <taxon>Eumalacostraca</taxon>
        <taxon>Eucarida</taxon>
        <taxon>Decapoda</taxon>
        <taxon>Pleocyemata</taxon>
        <taxon>Astacidea</taxon>
        <taxon>Parastacoidea</taxon>
        <taxon>Parastacidae</taxon>
        <taxon>Cherax</taxon>
    </lineage>
</organism>
<sequence>WSTLQHTRIHERERNKTYGSCSSQRSTGTSRPSWAQMRPNLYKKSKHGIGTSKVNCNQFENLRKMSEASRKLNERKTNKELHDVNKSALGHIVVANHEAEKLTNHSASQAISSSRPSHDQVDALHFTIHDNPNKFKIQGKHFRKINFDSSHFERVHDIYFKNIANGQKRVSSAPHTMASGIKYENAKSDSSSHNRIKDPMWSHYISTSANLSPKDLVKKGSTSNCLSQLFNCSFQVHDLP</sequence>
<dbReference type="Proteomes" id="UP001445076">
    <property type="component" value="Unassembled WGS sequence"/>
</dbReference>
<dbReference type="AlphaFoldDB" id="A0AAW0WKF2"/>
<evidence type="ECO:0000313" key="2">
    <source>
        <dbReference type="EMBL" id="KAK8728259.1"/>
    </source>
</evidence>
<gene>
    <name evidence="2" type="ORF">OTU49_009199</name>
</gene>
<comment type="caution">
    <text evidence="2">The sequence shown here is derived from an EMBL/GenBank/DDBJ whole genome shotgun (WGS) entry which is preliminary data.</text>
</comment>
<feature type="compositionally biased region" description="Polar residues" evidence="1">
    <location>
        <begin position="17"/>
        <end position="33"/>
    </location>
</feature>